<evidence type="ECO:0000313" key="15">
    <source>
        <dbReference type="Proteomes" id="UP000037558"/>
    </source>
</evidence>
<evidence type="ECO:0000256" key="3">
    <source>
        <dbReference type="ARBA" id="ARBA00010199"/>
    </source>
</evidence>
<dbReference type="Proteomes" id="UP000037558">
    <property type="component" value="Unassembled WGS sequence"/>
</dbReference>
<evidence type="ECO:0000256" key="9">
    <source>
        <dbReference type="ARBA" id="ARBA00022989"/>
    </source>
</evidence>
<evidence type="ECO:0000256" key="4">
    <source>
        <dbReference type="ARBA" id="ARBA00020268"/>
    </source>
</evidence>
<feature type="transmembrane region" description="Helical" evidence="13">
    <location>
        <begin position="286"/>
        <end position="308"/>
    </location>
</feature>
<dbReference type="AlphaFoldDB" id="A0A0M0L5G4"/>
<dbReference type="PANTHER" id="PTHR43298:SF2">
    <property type="entry name" value="FMN_FAD EXPORTER YEEO-RELATED"/>
    <property type="match status" value="1"/>
</dbReference>
<organism evidence="14 15">
    <name type="scientific">Priestia koreensis</name>
    <dbReference type="NCBI Taxonomy" id="284581"/>
    <lineage>
        <taxon>Bacteria</taxon>
        <taxon>Bacillati</taxon>
        <taxon>Bacillota</taxon>
        <taxon>Bacilli</taxon>
        <taxon>Bacillales</taxon>
        <taxon>Bacillaceae</taxon>
        <taxon>Priestia</taxon>
    </lineage>
</organism>
<evidence type="ECO:0000256" key="8">
    <source>
        <dbReference type="ARBA" id="ARBA00022692"/>
    </source>
</evidence>
<evidence type="ECO:0000256" key="13">
    <source>
        <dbReference type="SAM" id="Phobius"/>
    </source>
</evidence>
<sequence length="460" mass="50962">MKQTFSNAQKIKQLFMILIPILITQLAMFSMNFFDTTMSGHFNKHDLAGVAIGSSLWIPVFTGLSGILMGITPIIAQLVGSNEKKKVPFTVIQGIYVAVGMAALIVVIGFFVLDPILAGMKLDHEVQRIAKEYLIALSFGIFPLFIYTVLRNFIDALGQTRTTMLITLFALPINIALNYLLIFGNFGFPKLGGVGSGYATAITYWCILALAAFIIWKKSPFSHYHLFRSFSSIAFSTWKEILKIGVPIGLSIFFETSIFAAVTLFMSAYDTNTIASHQAAMNFASFLYMIPLSISMALTIVIGFETGAKRKEDARRYSKLGISFAVTMSLVCALILFFFREQVAGIYTNDRGVLKLTAHFLIYALFFQLSDAVQAPIQGILRGYKDVNFTFIMALISYWVIGLPAGYLLANYTDLSAFGYWIGLISGLAAGAIGLSYRLRWAQKKQWIGGNTNDSQRNHA</sequence>
<feature type="transmembrane region" description="Helical" evidence="13">
    <location>
        <begin position="389"/>
        <end position="412"/>
    </location>
</feature>
<dbReference type="PIRSF" id="PIRSF006603">
    <property type="entry name" value="DinF"/>
    <property type="match status" value="1"/>
</dbReference>
<comment type="similarity">
    <text evidence="3">Belongs to the multi antimicrobial extrusion (MATE) (TC 2.A.66.1) family.</text>
</comment>
<proteinExistence type="inferred from homology"/>
<feature type="transmembrane region" description="Helical" evidence="13">
    <location>
        <begin position="91"/>
        <end position="113"/>
    </location>
</feature>
<reference evidence="15" key="1">
    <citation type="submission" date="2015-08" db="EMBL/GenBank/DDBJ databases">
        <title>Fjat-14210 dsm16467.</title>
        <authorList>
            <person name="Liu B."/>
            <person name="Wang J."/>
            <person name="Zhu Y."/>
            <person name="Liu G."/>
            <person name="Chen Q."/>
            <person name="Chen Z."/>
            <person name="Lan J."/>
            <person name="Che J."/>
            <person name="Ge C."/>
            <person name="Shi H."/>
            <person name="Pan Z."/>
            <person name="Liu X."/>
        </authorList>
    </citation>
    <scope>NUCLEOTIDE SEQUENCE [LARGE SCALE GENOMIC DNA]</scope>
    <source>
        <strain evidence="15">DSM 16467</strain>
    </source>
</reference>
<keyword evidence="9 13" id="KW-1133">Transmembrane helix</keyword>
<name>A0A0M0L5G4_9BACI</name>
<keyword evidence="10" id="KW-0406">Ion transport</keyword>
<gene>
    <name evidence="14" type="ORF">AMD01_10755</name>
</gene>
<feature type="transmembrane region" description="Helical" evidence="13">
    <location>
        <begin position="195"/>
        <end position="216"/>
    </location>
</feature>
<dbReference type="InterPro" id="IPR050222">
    <property type="entry name" value="MATE_MdtK"/>
</dbReference>
<dbReference type="GO" id="GO:0006811">
    <property type="term" value="P:monoatomic ion transport"/>
    <property type="evidence" value="ECO:0007669"/>
    <property type="project" value="UniProtKB-KW"/>
</dbReference>
<keyword evidence="11 13" id="KW-0472">Membrane</keyword>
<evidence type="ECO:0000256" key="2">
    <source>
        <dbReference type="ARBA" id="ARBA00004651"/>
    </source>
</evidence>
<feature type="transmembrane region" description="Helical" evidence="13">
    <location>
        <begin position="418"/>
        <end position="437"/>
    </location>
</feature>
<keyword evidence="7" id="KW-1003">Cell membrane</keyword>
<dbReference type="OrthoDB" id="9780160at2"/>
<feature type="transmembrane region" description="Helical" evidence="13">
    <location>
        <begin position="244"/>
        <end position="266"/>
    </location>
</feature>
<feature type="transmembrane region" description="Helical" evidence="13">
    <location>
        <begin position="14"/>
        <end position="34"/>
    </location>
</feature>
<evidence type="ECO:0000256" key="1">
    <source>
        <dbReference type="ARBA" id="ARBA00003408"/>
    </source>
</evidence>
<keyword evidence="5" id="KW-0813">Transport</keyword>
<evidence type="ECO:0000256" key="10">
    <source>
        <dbReference type="ARBA" id="ARBA00023065"/>
    </source>
</evidence>
<keyword evidence="8 13" id="KW-0812">Transmembrane</keyword>
<feature type="transmembrane region" description="Helical" evidence="13">
    <location>
        <begin position="162"/>
        <end position="183"/>
    </location>
</feature>
<evidence type="ECO:0000256" key="12">
    <source>
        <dbReference type="ARBA" id="ARBA00031636"/>
    </source>
</evidence>
<dbReference type="Pfam" id="PF01554">
    <property type="entry name" value="MatE"/>
    <property type="match status" value="2"/>
</dbReference>
<dbReference type="RefSeq" id="WP_053401398.1">
    <property type="nucleotide sequence ID" value="NZ_LILC01000013.1"/>
</dbReference>
<evidence type="ECO:0000256" key="5">
    <source>
        <dbReference type="ARBA" id="ARBA00022448"/>
    </source>
</evidence>
<evidence type="ECO:0000256" key="11">
    <source>
        <dbReference type="ARBA" id="ARBA00023136"/>
    </source>
</evidence>
<dbReference type="PANTHER" id="PTHR43298">
    <property type="entry name" value="MULTIDRUG RESISTANCE PROTEIN NORM-RELATED"/>
    <property type="match status" value="1"/>
</dbReference>
<feature type="transmembrane region" description="Helical" evidence="13">
    <location>
        <begin position="54"/>
        <end position="79"/>
    </location>
</feature>
<evidence type="ECO:0000256" key="6">
    <source>
        <dbReference type="ARBA" id="ARBA00022449"/>
    </source>
</evidence>
<comment type="subcellular location">
    <subcellularLocation>
        <location evidence="2">Cell membrane</location>
        <topology evidence="2">Multi-pass membrane protein</topology>
    </subcellularLocation>
</comment>
<dbReference type="GO" id="GO:0015297">
    <property type="term" value="F:antiporter activity"/>
    <property type="evidence" value="ECO:0007669"/>
    <property type="project" value="UniProtKB-KW"/>
</dbReference>
<feature type="transmembrane region" description="Helical" evidence="13">
    <location>
        <begin position="133"/>
        <end position="150"/>
    </location>
</feature>
<feature type="transmembrane region" description="Helical" evidence="13">
    <location>
        <begin position="320"/>
        <end position="340"/>
    </location>
</feature>
<evidence type="ECO:0000313" key="14">
    <source>
        <dbReference type="EMBL" id="KOO46320.1"/>
    </source>
</evidence>
<dbReference type="InterPro" id="IPR048279">
    <property type="entry name" value="MdtK-like"/>
</dbReference>
<dbReference type="GO" id="GO:0005886">
    <property type="term" value="C:plasma membrane"/>
    <property type="evidence" value="ECO:0007669"/>
    <property type="project" value="UniProtKB-SubCell"/>
</dbReference>
<dbReference type="STRING" id="284581.AMD01_10755"/>
<dbReference type="GO" id="GO:0042910">
    <property type="term" value="F:xenobiotic transmembrane transporter activity"/>
    <property type="evidence" value="ECO:0007669"/>
    <property type="project" value="InterPro"/>
</dbReference>
<evidence type="ECO:0000256" key="7">
    <source>
        <dbReference type="ARBA" id="ARBA00022475"/>
    </source>
</evidence>
<protein>
    <recommendedName>
        <fullName evidence="4">Probable multidrug resistance protein NorM</fullName>
    </recommendedName>
    <alternativeName>
        <fullName evidence="12">Multidrug-efflux transporter</fullName>
    </alternativeName>
</protein>
<dbReference type="PATRIC" id="fig|284581.3.peg.2251"/>
<comment type="function">
    <text evidence="1">Multidrug efflux pump.</text>
</comment>
<keyword evidence="15" id="KW-1185">Reference proteome</keyword>
<comment type="caution">
    <text evidence="14">The sequence shown here is derived from an EMBL/GenBank/DDBJ whole genome shotgun (WGS) entry which is preliminary data.</text>
</comment>
<dbReference type="NCBIfam" id="TIGR00797">
    <property type="entry name" value="matE"/>
    <property type="match status" value="1"/>
</dbReference>
<dbReference type="InterPro" id="IPR002528">
    <property type="entry name" value="MATE_fam"/>
</dbReference>
<dbReference type="EMBL" id="LILC01000013">
    <property type="protein sequence ID" value="KOO46320.1"/>
    <property type="molecule type" value="Genomic_DNA"/>
</dbReference>
<accession>A0A0M0L5G4</accession>
<keyword evidence="6" id="KW-0050">Antiport</keyword>
<dbReference type="CDD" id="cd13131">
    <property type="entry name" value="MATE_NorM_like"/>
    <property type="match status" value="1"/>
</dbReference>